<dbReference type="EMBL" id="CP042913">
    <property type="protein sequence ID" value="QEG36725.1"/>
    <property type="molecule type" value="Genomic_DNA"/>
</dbReference>
<evidence type="ECO:0000256" key="4">
    <source>
        <dbReference type="ARBA" id="ARBA00022692"/>
    </source>
</evidence>
<dbReference type="Pfam" id="PF07681">
    <property type="entry name" value="DoxX"/>
    <property type="match status" value="1"/>
</dbReference>
<dbReference type="RefSeq" id="WP_148075043.1">
    <property type="nucleotide sequence ID" value="NZ_CP042913.1"/>
</dbReference>
<evidence type="ECO:0000256" key="2">
    <source>
        <dbReference type="ARBA" id="ARBA00006679"/>
    </source>
</evidence>
<evidence type="ECO:0000256" key="1">
    <source>
        <dbReference type="ARBA" id="ARBA00004651"/>
    </source>
</evidence>
<name>A0A5B9QGF9_9BACT</name>
<feature type="transmembrane region" description="Helical" evidence="7">
    <location>
        <begin position="12"/>
        <end position="29"/>
    </location>
</feature>
<protein>
    <submittedName>
        <fullName evidence="8">DoxX</fullName>
    </submittedName>
</protein>
<dbReference type="InterPro" id="IPR032808">
    <property type="entry name" value="DoxX"/>
</dbReference>
<sequence length="141" mass="15360">MINREVSSQIGLLLLRVAFGLMMLVHGWQKLMGFSEMADKFPDPLGMGSQLSLISAIGAEVGCSLLLVLGLLTRFAAGPLAFTMLIAMFAIHGADPWQKKELAAAYLAVYVTLFFTGAGRFSLDHLIWGLSKVTADEEVRR</sequence>
<comment type="similarity">
    <text evidence="2">Belongs to the DoxX family.</text>
</comment>
<proteinExistence type="inferred from homology"/>
<evidence type="ECO:0000256" key="5">
    <source>
        <dbReference type="ARBA" id="ARBA00022989"/>
    </source>
</evidence>
<dbReference type="AlphaFoldDB" id="A0A5B9QGF9"/>
<dbReference type="GO" id="GO:0005886">
    <property type="term" value="C:plasma membrane"/>
    <property type="evidence" value="ECO:0007669"/>
    <property type="project" value="UniProtKB-SubCell"/>
</dbReference>
<dbReference type="OrthoDB" id="9813193at2"/>
<reference evidence="8 9" key="1">
    <citation type="submission" date="2019-08" db="EMBL/GenBank/DDBJ databases">
        <title>Deep-cultivation of Planctomycetes and their phenomic and genomic characterization uncovers novel biology.</title>
        <authorList>
            <person name="Wiegand S."/>
            <person name="Jogler M."/>
            <person name="Boedeker C."/>
            <person name="Pinto D."/>
            <person name="Vollmers J."/>
            <person name="Rivas-Marin E."/>
            <person name="Kohn T."/>
            <person name="Peeters S.H."/>
            <person name="Heuer A."/>
            <person name="Rast P."/>
            <person name="Oberbeckmann S."/>
            <person name="Bunk B."/>
            <person name="Jeske O."/>
            <person name="Meyerdierks A."/>
            <person name="Storesund J.E."/>
            <person name="Kallscheuer N."/>
            <person name="Luecker S."/>
            <person name="Lage O.M."/>
            <person name="Pohl T."/>
            <person name="Merkel B.J."/>
            <person name="Hornburger P."/>
            <person name="Mueller R.-W."/>
            <person name="Bruemmer F."/>
            <person name="Labrenz M."/>
            <person name="Spormann A.M."/>
            <person name="Op den Camp H."/>
            <person name="Overmann J."/>
            <person name="Amann R."/>
            <person name="Jetten M.S.M."/>
            <person name="Mascher T."/>
            <person name="Medema M.H."/>
            <person name="Devos D.P."/>
            <person name="Kaster A.-K."/>
            <person name="Ovreas L."/>
            <person name="Rohde M."/>
            <person name="Galperin M.Y."/>
            <person name="Jogler C."/>
        </authorList>
    </citation>
    <scope>NUCLEOTIDE SEQUENCE [LARGE SCALE GENOMIC DNA]</scope>
    <source>
        <strain evidence="8 9">Pr1d</strain>
    </source>
</reference>
<evidence type="ECO:0000256" key="7">
    <source>
        <dbReference type="SAM" id="Phobius"/>
    </source>
</evidence>
<keyword evidence="4 7" id="KW-0812">Transmembrane</keyword>
<evidence type="ECO:0000256" key="3">
    <source>
        <dbReference type="ARBA" id="ARBA00022475"/>
    </source>
</evidence>
<comment type="subcellular location">
    <subcellularLocation>
        <location evidence="1">Cell membrane</location>
        <topology evidence="1">Multi-pass membrane protein</topology>
    </subcellularLocation>
</comment>
<evidence type="ECO:0000313" key="8">
    <source>
        <dbReference type="EMBL" id="QEG36725.1"/>
    </source>
</evidence>
<accession>A0A5B9QGF9</accession>
<dbReference type="Proteomes" id="UP000323917">
    <property type="component" value="Chromosome"/>
</dbReference>
<organism evidence="8 9">
    <name type="scientific">Bythopirellula goksoeyrii</name>
    <dbReference type="NCBI Taxonomy" id="1400387"/>
    <lineage>
        <taxon>Bacteria</taxon>
        <taxon>Pseudomonadati</taxon>
        <taxon>Planctomycetota</taxon>
        <taxon>Planctomycetia</taxon>
        <taxon>Pirellulales</taxon>
        <taxon>Lacipirellulaceae</taxon>
        <taxon>Bythopirellula</taxon>
    </lineage>
</organism>
<evidence type="ECO:0000256" key="6">
    <source>
        <dbReference type="ARBA" id="ARBA00023136"/>
    </source>
</evidence>
<feature type="transmembrane region" description="Helical" evidence="7">
    <location>
        <begin position="75"/>
        <end position="91"/>
    </location>
</feature>
<keyword evidence="6 7" id="KW-0472">Membrane</keyword>
<keyword evidence="9" id="KW-1185">Reference proteome</keyword>
<evidence type="ECO:0000313" key="9">
    <source>
        <dbReference type="Proteomes" id="UP000323917"/>
    </source>
</evidence>
<keyword evidence="5 7" id="KW-1133">Transmembrane helix</keyword>
<feature type="transmembrane region" description="Helical" evidence="7">
    <location>
        <begin position="103"/>
        <end position="123"/>
    </location>
</feature>
<dbReference type="PANTHER" id="PTHR33452:SF1">
    <property type="entry name" value="INNER MEMBRANE PROTEIN YPHA-RELATED"/>
    <property type="match status" value="1"/>
</dbReference>
<dbReference type="KEGG" id="bgok:Pr1d_40610"/>
<dbReference type="InterPro" id="IPR051907">
    <property type="entry name" value="DoxX-like_oxidoreductase"/>
</dbReference>
<dbReference type="PANTHER" id="PTHR33452">
    <property type="entry name" value="OXIDOREDUCTASE CATD-RELATED"/>
    <property type="match status" value="1"/>
</dbReference>
<keyword evidence="3" id="KW-1003">Cell membrane</keyword>
<gene>
    <name evidence="8" type="ORF">Pr1d_40610</name>
</gene>
<feature type="transmembrane region" description="Helical" evidence="7">
    <location>
        <begin position="49"/>
        <end position="68"/>
    </location>
</feature>